<sequence length="395" mass="42308">MDDAIQLISDGDGLAIIGGSAAVEELLLAEGLWSSSRDLGQRLGSVLGVGTAVAVAGSEIAAHSGRWVKLTEESAQLVKRFGLMDSKTPGISHAMVGEPGSIKSWLQIAKGSRAFLNAGMLAGVAGLMQQAAMQQSMAEITAYLARIDEKIDELMRKVDDTVRKDMIGAGAMIARAMTMREEVGWVTDDSWSTVQDIPGKLADVQGYALLQIEAITAKLEDKNKMGGLAQTAREAEREVQGWLTLLAHCFQMQDAFDVLELDRALDASREELEARLRGVKTDRQNRLEIIARTLESLLVRMDAAVSTANAKVLLHRTASRAVVDSGNHVAAGIHEFFGLLGIAAGLQSWHARRWKDAAAEARDKVLEKAGPAAAGIAVGGIAIALKVLHDRDRKG</sequence>
<keyword evidence="3" id="KW-1185">Reference proteome</keyword>
<name>A0A8J4DT33_9ACTN</name>
<accession>A0A8J4DT33</accession>
<keyword evidence="1" id="KW-0175">Coiled coil</keyword>
<dbReference type="Proteomes" id="UP000619260">
    <property type="component" value="Unassembled WGS sequence"/>
</dbReference>
<comment type="caution">
    <text evidence="2">The sequence shown here is derived from an EMBL/GenBank/DDBJ whole genome shotgun (WGS) entry which is preliminary data.</text>
</comment>
<dbReference type="AlphaFoldDB" id="A0A8J4DT33"/>
<evidence type="ECO:0000313" key="2">
    <source>
        <dbReference type="EMBL" id="GIJ49374.1"/>
    </source>
</evidence>
<feature type="coiled-coil region" evidence="1">
    <location>
        <begin position="137"/>
        <end position="164"/>
    </location>
</feature>
<dbReference type="RefSeq" id="WP_203902842.1">
    <property type="nucleotide sequence ID" value="NZ_BOPF01000026.1"/>
</dbReference>
<evidence type="ECO:0000313" key="3">
    <source>
        <dbReference type="Proteomes" id="UP000619260"/>
    </source>
</evidence>
<reference evidence="2" key="1">
    <citation type="submission" date="2021-01" db="EMBL/GenBank/DDBJ databases">
        <title>Whole genome shotgun sequence of Virgisporangium aliadipatigenens NBRC 105644.</title>
        <authorList>
            <person name="Komaki H."/>
            <person name="Tamura T."/>
        </authorList>
    </citation>
    <scope>NUCLEOTIDE SEQUENCE</scope>
    <source>
        <strain evidence="2">NBRC 105644</strain>
    </source>
</reference>
<protein>
    <submittedName>
        <fullName evidence="2">Uncharacterized protein</fullName>
    </submittedName>
</protein>
<proteinExistence type="predicted"/>
<dbReference type="EMBL" id="BOPF01000026">
    <property type="protein sequence ID" value="GIJ49374.1"/>
    <property type="molecule type" value="Genomic_DNA"/>
</dbReference>
<gene>
    <name evidence="2" type="ORF">Val02_62600</name>
</gene>
<evidence type="ECO:0000256" key="1">
    <source>
        <dbReference type="SAM" id="Coils"/>
    </source>
</evidence>
<organism evidence="2 3">
    <name type="scientific">Virgisporangium aliadipatigenens</name>
    <dbReference type="NCBI Taxonomy" id="741659"/>
    <lineage>
        <taxon>Bacteria</taxon>
        <taxon>Bacillati</taxon>
        <taxon>Actinomycetota</taxon>
        <taxon>Actinomycetes</taxon>
        <taxon>Micromonosporales</taxon>
        <taxon>Micromonosporaceae</taxon>
        <taxon>Virgisporangium</taxon>
    </lineage>
</organism>